<dbReference type="AlphaFoldDB" id="A0A834Z718"/>
<dbReference type="CDD" id="cd06141">
    <property type="entry name" value="WRN_exo"/>
    <property type="match status" value="1"/>
</dbReference>
<dbReference type="OrthoDB" id="1920326at2759"/>
<dbReference type="InterPro" id="IPR051132">
    <property type="entry name" value="3-5_Exonuclease_domain"/>
</dbReference>
<keyword evidence="5" id="KW-1185">Reference proteome</keyword>
<protein>
    <recommendedName>
        <fullName evidence="3">3'-5' exonuclease domain-containing protein</fullName>
    </recommendedName>
</protein>
<dbReference type="OMA" id="ICVDHRC"/>
<dbReference type="PANTHER" id="PTHR13620">
    <property type="entry name" value="3-5 EXONUCLEASE"/>
    <property type="match status" value="1"/>
</dbReference>
<dbReference type="GO" id="GO:0005634">
    <property type="term" value="C:nucleus"/>
    <property type="evidence" value="ECO:0007669"/>
    <property type="project" value="TreeGrafter"/>
</dbReference>
<dbReference type="InterPro" id="IPR012337">
    <property type="entry name" value="RNaseH-like_sf"/>
</dbReference>
<keyword evidence="1" id="KW-0540">Nuclease</keyword>
<dbReference type="SMART" id="SM00474">
    <property type="entry name" value="35EXOc"/>
    <property type="match status" value="1"/>
</dbReference>
<evidence type="ECO:0000256" key="2">
    <source>
        <dbReference type="ARBA" id="ARBA00022801"/>
    </source>
</evidence>
<proteinExistence type="predicted"/>
<gene>
    <name evidence="4" type="ORF">HHK36_017047</name>
</gene>
<reference evidence="4 5" key="1">
    <citation type="submission" date="2020-04" db="EMBL/GenBank/DDBJ databases">
        <title>Plant Genome Project.</title>
        <authorList>
            <person name="Zhang R.-G."/>
        </authorList>
    </citation>
    <scope>NUCLEOTIDE SEQUENCE [LARGE SCALE GENOMIC DNA]</scope>
    <source>
        <strain evidence="4">YNK0</strain>
        <tissue evidence="4">Leaf</tissue>
    </source>
</reference>
<evidence type="ECO:0000259" key="3">
    <source>
        <dbReference type="SMART" id="SM00474"/>
    </source>
</evidence>
<name>A0A834Z718_TETSI</name>
<dbReference type="GO" id="GO:0003676">
    <property type="term" value="F:nucleic acid binding"/>
    <property type="evidence" value="ECO:0007669"/>
    <property type="project" value="InterPro"/>
</dbReference>
<sequence>MSISIEELNHSFDTHQFFEVTFFNDRIETLLTHTPSMVDSWIANIEYLHRHKLNSLIVGLDLEWRPSFDPTTQIPAAILQLCVGRNCLIFQLLHSPTIPPSLSNFLNNPDYTFVGVGIGGDVEKLWLDHGLRVSRSVDLRGLAASVLNRTDLENARLILLAREVLEKDVEKPIRVTLSRWDSEFLTHAQVQYACVDAFLSFEIGRTLFSRNYEV</sequence>
<dbReference type="Gene3D" id="3.30.420.10">
    <property type="entry name" value="Ribonuclease H-like superfamily/Ribonuclease H"/>
    <property type="match status" value="1"/>
</dbReference>
<comment type="caution">
    <text evidence="4">The sequence shown here is derived from an EMBL/GenBank/DDBJ whole genome shotgun (WGS) entry which is preliminary data.</text>
</comment>
<dbReference type="SUPFAM" id="SSF53098">
    <property type="entry name" value="Ribonuclease H-like"/>
    <property type="match status" value="1"/>
</dbReference>
<dbReference type="GO" id="GO:0006139">
    <property type="term" value="P:nucleobase-containing compound metabolic process"/>
    <property type="evidence" value="ECO:0007669"/>
    <property type="project" value="InterPro"/>
</dbReference>
<evidence type="ECO:0000256" key="1">
    <source>
        <dbReference type="ARBA" id="ARBA00022722"/>
    </source>
</evidence>
<accession>A0A834Z718</accession>
<evidence type="ECO:0000313" key="4">
    <source>
        <dbReference type="EMBL" id="KAF8398122.1"/>
    </source>
</evidence>
<evidence type="ECO:0000313" key="5">
    <source>
        <dbReference type="Proteomes" id="UP000655225"/>
    </source>
</evidence>
<dbReference type="Proteomes" id="UP000655225">
    <property type="component" value="Unassembled WGS sequence"/>
</dbReference>
<dbReference type="EMBL" id="JABCRI010000011">
    <property type="protein sequence ID" value="KAF8398122.1"/>
    <property type="molecule type" value="Genomic_DNA"/>
</dbReference>
<dbReference type="InterPro" id="IPR002562">
    <property type="entry name" value="3'-5'_exonuclease_dom"/>
</dbReference>
<organism evidence="4 5">
    <name type="scientific">Tetracentron sinense</name>
    <name type="common">Spur-leaf</name>
    <dbReference type="NCBI Taxonomy" id="13715"/>
    <lineage>
        <taxon>Eukaryota</taxon>
        <taxon>Viridiplantae</taxon>
        <taxon>Streptophyta</taxon>
        <taxon>Embryophyta</taxon>
        <taxon>Tracheophyta</taxon>
        <taxon>Spermatophyta</taxon>
        <taxon>Magnoliopsida</taxon>
        <taxon>Trochodendrales</taxon>
        <taxon>Trochodendraceae</taxon>
        <taxon>Tetracentron</taxon>
    </lineage>
</organism>
<feature type="domain" description="3'-5' exonuclease" evidence="3">
    <location>
        <begin position="35"/>
        <end position="212"/>
    </location>
</feature>
<keyword evidence="2" id="KW-0378">Hydrolase</keyword>
<dbReference type="GO" id="GO:0005737">
    <property type="term" value="C:cytoplasm"/>
    <property type="evidence" value="ECO:0007669"/>
    <property type="project" value="TreeGrafter"/>
</dbReference>
<dbReference type="InterPro" id="IPR036397">
    <property type="entry name" value="RNaseH_sf"/>
</dbReference>
<dbReference type="Pfam" id="PF01612">
    <property type="entry name" value="DNA_pol_A_exo1"/>
    <property type="match status" value="1"/>
</dbReference>
<dbReference type="GO" id="GO:0008408">
    <property type="term" value="F:3'-5' exonuclease activity"/>
    <property type="evidence" value="ECO:0007669"/>
    <property type="project" value="InterPro"/>
</dbReference>
<dbReference type="FunFam" id="3.30.420.10:FF:000054">
    <property type="entry name" value="Werner Syndrome-like exonuclease"/>
    <property type="match status" value="1"/>
</dbReference>
<dbReference type="PANTHER" id="PTHR13620:SF105">
    <property type="entry name" value="OS01G0737700 PROTEIN"/>
    <property type="match status" value="1"/>
</dbReference>